<feature type="domain" description="Methylamine utilisation protein MauE" evidence="6">
    <location>
        <begin position="11"/>
        <end position="135"/>
    </location>
</feature>
<proteinExistence type="predicted"/>
<dbReference type="RefSeq" id="WP_196100006.1">
    <property type="nucleotide sequence ID" value="NZ_CP064939.1"/>
</dbReference>
<dbReference type="KEGG" id="pex:IZT61_04530"/>
<organism evidence="7 8">
    <name type="scientific">Pedobacter endophyticus</name>
    <dbReference type="NCBI Taxonomy" id="2789740"/>
    <lineage>
        <taxon>Bacteria</taxon>
        <taxon>Pseudomonadati</taxon>
        <taxon>Bacteroidota</taxon>
        <taxon>Sphingobacteriia</taxon>
        <taxon>Sphingobacteriales</taxon>
        <taxon>Sphingobacteriaceae</taxon>
        <taxon>Pedobacter</taxon>
    </lineage>
</organism>
<evidence type="ECO:0000256" key="3">
    <source>
        <dbReference type="ARBA" id="ARBA00022989"/>
    </source>
</evidence>
<evidence type="ECO:0000313" key="7">
    <source>
        <dbReference type="EMBL" id="QPH40552.1"/>
    </source>
</evidence>
<sequence length="144" mass="15865">MKATAIHQNHIPKASAILLIMLWSSTGLSKILGYTEFTRQLTSILGEQLSLPVSMAVPTVELIAAVTIAFQKTRVLGLYLSLMLLTVFTAYLALVILGYYRTAPCTCGGIITALSWKGHLLVNMILLFLVLYLLLTLKKERSQP</sequence>
<name>A0A7S9Q0D3_9SPHI</name>
<keyword evidence="4 5" id="KW-0472">Membrane</keyword>
<evidence type="ECO:0000256" key="4">
    <source>
        <dbReference type="ARBA" id="ARBA00023136"/>
    </source>
</evidence>
<dbReference type="GO" id="GO:0016020">
    <property type="term" value="C:membrane"/>
    <property type="evidence" value="ECO:0007669"/>
    <property type="project" value="UniProtKB-SubCell"/>
</dbReference>
<dbReference type="GO" id="GO:0030416">
    <property type="term" value="P:methylamine metabolic process"/>
    <property type="evidence" value="ECO:0007669"/>
    <property type="project" value="InterPro"/>
</dbReference>
<feature type="transmembrane region" description="Helical" evidence="5">
    <location>
        <begin position="77"/>
        <end position="100"/>
    </location>
</feature>
<reference evidence="7 8" key="1">
    <citation type="submission" date="2020-11" db="EMBL/GenBank/DDBJ databases">
        <title>Pedobacter endophytica, an endophytic bacteria isolated form Carex pumila.</title>
        <authorList>
            <person name="Peng Y."/>
            <person name="Jiang L."/>
            <person name="Lee J."/>
        </authorList>
    </citation>
    <scope>NUCLEOTIDE SEQUENCE [LARGE SCALE GENOMIC DNA]</scope>
    <source>
        <strain evidence="7 8">JBR3-12</strain>
    </source>
</reference>
<dbReference type="Proteomes" id="UP000594759">
    <property type="component" value="Chromosome"/>
</dbReference>
<dbReference type="UniPathway" id="UPA00895"/>
<dbReference type="Pfam" id="PF07291">
    <property type="entry name" value="MauE"/>
    <property type="match status" value="1"/>
</dbReference>
<keyword evidence="8" id="KW-1185">Reference proteome</keyword>
<keyword evidence="2 5" id="KW-0812">Transmembrane</keyword>
<dbReference type="AlphaFoldDB" id="A0A7S9Q0D3"/>
<dbReference type="EMBL" id="CP064939">
    <property type="protein sequence ID" value="QPH40552.1"/>
    <property type="molecule type" value="Genomic_DNA"/>
</dbReference>
<dbReference type="InterPro" id="IPR009908">
    <property type="entry name" value="Methylamine_util_MauE"/>
</dbReference>
<evidence type="ECO:0000259" key="6">
    <source>
        <dbReference type="Pfam" id="PF07291"/>
    </source>
</evidence>
<evidence type="ECO:0000313" key="8">
    <source>
        <dbReference type="Proteomes" id="UP000594759"/>
    </source>
</evidence>
<evidence type="ECO:0000256" key="2">
    <source>
        <dbReference type="ARBA" id="ARBA00022692"/>
    </source>
</evidence>
<comment type="subcellular location">
    <subcellularLocation>
        <location evidence="1">Membrane</location>
        <topology evidence="1">Multi-pass membrane protein</topology>
    </subcellularLocation>
</comment>
<gene>
    <name evidence="7" type="ORF">IZT61_04530</name>
</gene>
<protein>
    <recommendedName>
        <fullName evidence="6">Methylamine utilisation protein MauE domain-containing protein</fullName>
    </recommendedName>
</protein>
<evidence type="ECO:0000256" key="5">
    <source>
        <dbReference type="SAM" id="Phobius"/>
    </source>
</evidence>
<keyword evidence="3 5" id="KW-1133">Transmembrane helix</keyword>
<feature type="transmembrane region" description="Helical" evidence="5">
    <location>
        <begin position="120"/>
        <end position="137"/>
    </location>
</feature>
<accession>A0A7S9Q0D3</accession>
<evidence type="ECO:0000256" key="1">
    <source>
        <dbReference type="ARBA" id="ARBA00004141"/>
    </source>
</evidence>